<gene>
    <name evidence="2" type="ORF">ACFPUY_30985</name>
</gene>
<reference evidence="3" key="1">
    <citation type="journal article" date="2019" name="Int. J. Syst. Evol. Microbiol.">
        <title>The Global Catalogue of Microorganisms (GCM) 10K type strain sequencing project: providing services to taxonomists for standard genome sequencing and annotation.</title>
        <authorList>
            <consortium name="The Broad Institute Genomics Platform"/>
            <consortium name="The Broad Institute Genome Sequencing Center for Infectious Disease"/>
            <person name="Wu L."/>
            <person name="Ma J."/>
        </authorList>
    </citation>
    <scope>NUCLEOTIDE SEQUENCE [LARGE SCALE GENOMIC DNA]</scope>
    <source>
        <strain evidence="3">CGMCC 4.7106</strain>
    </source>
</reference>
<proteinExistence type="predicted"/>
<keyword evidence="3" id="KW-1185">Reference proteome</keyword>
<evidence type="ECO:0000313" key="2">
    <source>
        <dbReference type="EMBL" id="MFC5819544.1"/>
    </source>
</evidence>
<dbReference type="RefSeq" id="WP_219549840.1">
    <property type="nucleotide sequence ID" value="NZ_JAHKRN010000051.1"/>
</dbReference>
<organism evidence="2 3">
    <name type="scientific">Nonomuraea harbinensis</name>
    <dbReference type="NCBI Taxonomy" id="1286938"/>
    <lineage>
        <taxon>Bacteria</taxon>
        <taxon>Bacillati</taxon>
        <taxon>Actinomycetota</taxon>
        <taxon>Actinomycetes</taxon>
        <taxon>Streptosporangiales</taxon>
        <taxon>Streptosporangiaceae</taxon>
        <taxon>Nonomuraea</taxon>
    </lineage>
</organism>
<protein>
    <submittedName>
        <fullName evidence="2">Uncharacterized protein</fullName>
    </submittedName>
</protein>
<dbReference type="Proteomes" id="UP001596096">
    <property type="component" value="Unassembled WGS sequence"/>
</dbReference>
<comment type="caution">
    <text evidence="2">The sequence shown here is derived from an EMBL/GenBank/DDBJ whole genome shotgun (WGS) entry which is preliminary data.</text>
</comment>
<name>A0ABW1C1R9_9ACTN</name>
<dbReference type="EMBL" id="JBHSNW010000020">
    <property type="protein sequence ID" value="MFC5819544.1"/>
    <property type="molecule type" value="Genomic_DNA"/>
</dbReference>
<feature type="region of interest" description="Disordered" evidence="1">
    <location>
        <begin position="17"/>
        <end position="45"/>
    </location>
</feature>
<accession>A0ABW1C1R9</accession>
<evidence type="ECO:0000256" key="1">
    <source>
        <dbReference type="SAM" id="MobiDB-lite"/>
    </source>
</evidence>
<evidence type="ECO:0000313" key="3">
    <source>
        <dbReference type="Proteomes" id="UP001596096"/>
    </source>
</evidence>
<sequence>MIASKYASVVTTKTPWARTRSASRREAGSPGARSVHTWARPSAPASSAIPTSAAVIAWATTRSPASCAASVRAVATSGVIAGRSAPCTLPAWVGCPPGAVARVPALRRSATSSFPAASRRCSERISGRQNMSSSVVTPCRRAWARLPSNTCVCASISPGRSVLPAPPTSTSAW</sequence>